<dbReference type="InterPro" id="IPR027558">
    <property type="entry name" value="Pre_pil_HX9DG_C"/>
</dbReference>
<evidence type="ECO:0000259" key="1">
    <source>
        <dbReference type="Pfam" id="PF07596"/>
    </source>
</evidence>
<evidence type="ECO:0000313" key="3">
    <source>
        <dbReference type="Proteomes" id="UP001416858"/>
    </source>
</evidence>
<dbReference type="RefSeq" id="WP_345685395.1">
    <property type="nucleotide sequence ID" value="NZ_BAABRO010000010.1"/>
</dbReference>
<dbReference type="InterPro" id="IPR012902">
    <property type="entry name" value="N_methyl_site"/>
</dbReference>
<dbReference type="Pfam" id="PF07963">
    <property type="entry name" value="N_methyl"/>
    <property type="match status" value="1"/>
</dbReference>
<dbReference type="Gene3D" id="3.30.700.10">
    <property type="entry name" value="Glycoprotein, Type 4 Pilin"/>
    <property type="match status" value="1"/>
</dbReference>
<evidence type="ECO:0000313" key="2">
    <source>
        <dbReference type="EMBL" id="GAA5508620.1"/>
    </source>
</evidence>
<accession>A0ABP9VU07</accession>
<proteinExistence type="predicted"/>
<gene>
    <name evidence="2" type="ORF">Rcae01_04087</name>
</gene>
<dbReference type="SUPFAM" id="SSF54523">
    <property type="entry name" value="Pili subunits"/>
    <property type="match status" value="1"/>
</dbReference>
<dbReference type="EMBL" id="BAABRO010000010">
    <property type="protein sequence ID" value="GAA5508620.1"/>
    <property type="molecule type" value="Genomic_DNA"/>
</dbReference>
<dbReference type="InterPro" id="IPR045584">
    <property type="entry name" value="Pilin-like"/>
</dbReference>
<comment type="caution">
    <text evidence="2">The sequence shown here is derived from an EMBL/GenBank/DDBJ whole genome shotgun (WGS) entry which is preliminary data.</text>
</comment>
<protein>
    <recommendedName>
        <fullName evidence="1">DUF1559 domain-containing protein</fullName>
    </recommendedName>
</protein>
<dbReference type="PANTHER" id="PTHR30093:SF2">
    <property type="entry name" value="TYPE II SECRETION SYSTEM PROTEIN H"/>
    <property type="match status" value="1"/>
</dbReference>
<dbReference type="NCBIfam" id="TIGR04294">
    <property type="entry name" value="pre_pil_HX9DG"/>
    <property type="match status" value="1"/>
</dbReference>
<name>A0ABP9VU07_9BACT</name>
<keyword evidence="3" id="KW-1185">Reference proteome</keyword>
<feature type="domain" description="DUF1559" evidence="1">
    <location>
        <begin position="35"/>
        <end position="357"/>
    </location>
</feature>
<dbReference type="InterPro" id="IPR011453">
    <property type="entry name" value="DUF1559"/>
</dbReference>
<dbReference type="NCBIfam" id="TIGR02532">
    <property type="entry name" value="IV_pilin_GFxxxE"/>
    <property type="match status" value="1"/>
</dbReference>
<dbReference type="Proteomes" id="UP001416858">
    <property type="component" value="Unassembled WGS sequence"/>
</dbReference>
<reference evidence="2 3" key="1">
    <citation type="submission" date="2024-02" db="EMBL/GenBank/DDBJ databases">
        <title>Rhodopirellula caenicola NBRC 110016.</title>
        <authorList>
            <person name="Ichikawa N."/>
            <person name="Katano-Makiyama Y."/>
            <person name="Hidaka K."/>
        </authorList>
    </citation>
    <scope>NUCLEOTIDE SEQUENCE [LARGE SCALE GENOMIC DNA]</scope>
    <source>
        <strain evidence="2 3">NBRC 110016</strain>
    </source>
</reference>
<sequence>MKRVSRQRDAFTLVELLVVIAIIGVLVGLLLPAVQAAREAARRMSCSNNFKQIGLAIHNYHSTYNKLPRHGSGTEKPGAATSTYQSGNNSQLSIFVGLLPFFEGQALWDQISNPLQGRADGATSGYGISPLWNAMGPTPEQAAYAPWVTELPMLRCPSDPGSGLPALARTNYAACIGDTVSSEQFLGNKWSSVFNKVEPARAESARAHLRGVFTPQMTTAFRDILDGLSNTVMMGEIATDLGDRDIRTQVIASSAGTTEEFEDGVKMCRQHVDPNRPGFWLTGTPLADSEQRGFQWASAHIQMTAHTTILSPNSEVCMRTNVSGYPACLPTSSRHQGGCHVLLADGAVKFITDSIDAGNSDQPGVNLGETGVRTPGSVSPYGIWGALGTRANRETVAPEF</sequence>
<organism evidence="2 3">
    <name type="scientific">Novipirellula caenicola</name>
    <dbReference type="NCBI Taxonomy" id="1536901"/>
    <lineage>
        <taxon>Bacteria</taxon>
        <taxon>Pseudomonadati</taxon>
        <taxon>Planctomycetota</taxon>
        <taxon>Planctomycetia</taxon>
        <taxon>Pirellulales</taxon>
        <taxon>Pirellulaceae</taxon>
        <taxon>Novipirellula</taxon>
    </lineage>
</organism>
<dbReference type="Pfam" id="PF07596">
    <property type="entry name" value="SBP_bac_10"/>
    <property type="match status" value="1"/>
</dbReference>
<dbReference type="PANTHER" id="PTHR30093">
    <property type="entry name" value="GENERAL SECRETION PATHWAY PROTEIN G"/>
    <property type="match status" value="1"/>
</dbReference>